<dbReference type="Pfam" id="PF18895">
    <property type="entry name" value="T4SS_pilin"/>
    <property type="match status" value="2"/>
</dbReference>
<feature type="transmembrane region" description="Helical" evidence="1">
    <location>
        <begin position="199"/>
        <end position="217"/>
    </location>
</feature>
<dbReference type="EMBL" id="MFVU01000001">
    <property type="protein sequence ID" value="OGJ02474.1"/>
    <property type="molecule type" value="Genomic_DNA"/>
</dbReference>
<feature type="signal peptide" evidence="2">
    <location>
        <begin position="1"/>
        <end position="21"/>
    </location>
</feature>
<sequence>MKKISIPILLLTLFTPLLALAQAGSGVLTGTVTDQSQSGLTGVLAKISDLMDALLPFLVSLGVIYFIWGVVQYFIGDNEEAKTKGRDRIIFGIIGLAVIVSVWGLVTIIGQTLGVGSESAPNREISNLVVQQNSGAGCTQLDGPKDKLQDLLGYVTCLIGSSVIPFIFALAVAMFIWGAVKFLIINGGEEEKRNEGKQLMLWGIIALVVMISVWGLVKVVGNTFDLPNSTLPEVRP</sequence>
<feature type="chain" id="PRO_5009527510" description="DUF4190 domain-containing protein" evidence="2">
    <location>
        <begin position="22"/>
        <end position="236"/>
    </location>
</feature>
<reference evidence="3 4" key="1">
    <citation type="journal article" date="2016" name="Nat. Commun.">
        <title>Thousands of microbial genomes shed light on interconnected biogeochemical processes in an aquifer system.</title>
        <authorList>
            <person name="Anantharaman K."/>
            <person name="Brown C.T."/>
            <person name="Hug L.A."/>
            <person name="Sharon I."/>
            <person name="Castelle C.J."/>
            <person name="Probst A.J."/>
            <person name="Thomas B.C."/>
            <person name="Singh A."/>
            <person name="Wilkins M.J."/>
            <person name="Karaoz U."/>
            <person name="Brodie E.L."/>
            <person name="Williams K.H."/>
            <person name="Hubbard S.S."/>
            <person name="Banfield J.F."/>
        </authorList>
    </citation>
    <scope>NUCLEOTIDE SEQUENCE [LARGE SCALE GENOMIC DNA]</scope>
</reference>
<keyword evidence="1" id="KW-1133">Transmembrane helix</keyword>
<keyword evidence="2" id="KW-0732">Signal</keyword>
<feature type="transmembrane region" description="Helical" evidence="1">
    <location>
        <begin position="151"/>
        <end position="178"/>
    </location>
</feature>
<feature type="transmembrane region" description="Helical" evidence="1">
    <location>
        <begin position="88"/>
        <end position="109"/>
    </location>
</feature>
<evidence type="ECO:0000313" key="3">
    <source>
        <dbReference type="EMBL" id="OGJ02474.1"/>
    </source>
</evidence>
<organism evidence="3 4">
    <name type="scientific">Candidatus Nomurabacteria bacterium RIFCSPLOWO2_12_FULL_44_11</name>
    <dbReference type="NCBI Taxonomy" id="1801796"/>
    <lineage>
        <taxon>Bacteria</taxon>
        <taxon>Candidatus Nomuraibacteriota</taxon>
    </lineage>
</organism>
<comment type="caution">
    <text evidence="3">The sequence shown here is derived from an EMBL/GenBank/DDBJ whole genome shotgun (WGS) entry which is preliminary data.</text>
</comment>
<accession>A0A1F6Y7V9</accession>
<dbReference type="Proteomes" id="UP000178645">
    <property type="component" value="Unassembled WGS sequence"/>
</dbReference>
<name>A0A1F6Y7V9_9BACT</name>
<gene>
    <name evidence="3" type="ORF">A3G53_01090</name>
</gene>
<keyword evidence="1" id="KW-0472">Membrane</keyword>
<feature type="transmembrane region" description="Helical" evidence="1">
    <location>
        <begin position="53"/>
        <end position="76"/>
    </location>
</feature>
<proteinExistence type="predicted"/>
<evidence type="ECO:0008006" key="5">
    <source>
        <dbReference type="Google" id="ProtNLM"/>
    </source>
</evidence>
<evidence type="ECO:0000256" key="2">
    <source>
        <dbReference type="SAM" id="SignalP"/>
    </source>
</evidence>
<keyword evidence="1" id="KW-0812">Transmembrane</keyword>
<evidence type="ECO:0000313" key="4">
    <source>
        <dbReference type="Proteomes" id="UP000178645"/>
    </source>
</evidence>
<evidence type="ECO:0000256" key="1">
    <source>
        <dbReference type="SAM" id="Phobius"/>
    </source>
</evidence>
<dbReference type="AlphaFoldDB" id="A0A1F6Y7V9"/>
<dbReference type="InterPro" id="IPR043993">
    <property type="entry name" value="T4SS_pilin"/>
</dbReference>
<protein>
    <recommendedName>
        <fullName evidence="5">DUF4190 domain-containing protein</fullName>
    </recommendedName>
</protein>